<keyword evidence="2 6" id="KW-0732">Signal</keyword>
<dbReference type="Gene3D" id="3.40.190.10">
    <property type="entry name" value="Periplasmic binding protein-like II"/>
    <property type="match status" value="1"/>
</dbReference>
<keyword evidence="1" id="KW-1003">Cell membrane</keyword>
<evidence type="ECO:0000256" key="5">
    <source>
        <dbReference type="ARBA" id="ARBA00023288"/>
    </source>
</evidence>
<dbReference type="PANTHER" id="PTHR43649">
    <property type="entry name" value="ARABINOSE-BINDING PROTEIN-RELATED"/>
    <property type="match status" value="1"/>
</dbReference>
<evidence type="ECO:0000256" key="4">
    <source>
        <dbReference type="ARBA" id="ARBA00023139"/>
    </source>
</evidence>
<comment type="caution">
    <text evidence="7">The sequence shown here is derived from an EMBL/GenBank/DDBJ whole genome shotgun (WGS) entry which is preliminary data.</text>
</comment>
<dbReference type="SUPFAM" id="SSF53850">
    <property type="entry name" value="Periplasmic binding protein-like II"/>
    <property type="match status" value="1"/>
</dbReference>
<feature type="chain" id="PRO_5039255111" evidence="6">
    <location>
        <begin position="21"/>
        <end position="434"/>
    </location>
</feature>
<sequence length="434" mass="48272">MKKRIVSVLLVAAMAVSMVAGCGSKSDSKKSDSKSGEKTLEVWVPPLDEDTEKNWGDLLTDWEKENNCKVNITLVPWESYEETYTTALNSGEGPDVGYMYNEMFPTFIDAGAVEDMSSYVTDEDKKEYKYLSNGNMMDGQYGWPLVTGVPFVLYYNEDILNELGEKAPETWDDFARICKEATKDTDGDGTVDQYGLAMGLNTSNSGSGLQLLNGFYYFALWQNEGQIYADDLKSVTFADEAGTEAMQWLKDLTPYLNPDFMSYSWSDGFSQVFGAGKSAFGISRSSQTDGTTFAETYPDLKWDFVTSLKNKTYGTFGATDSLTLMSACEDKDLAMDFIKYVTGSEFMTKYHAKCPGAALTESEPYVGDEKMEKIYTEDKDKWHGLQAGPCGVQILTQLSANFQGIMSGETTVEEGLKEAEDYANGLLDEYWANK</sequence>
<gene>
    <name evidence="7" type="ORF">DWX53_08350</name>
</gene>
<organism evidence="7 8">
    <name type="scientific">Dorea formicigenerans</name>
    <dbReference type="NCBI Taxonomy" id="39486"/>
    <lineage>
        <taxon>Bacteria</taxon>
        <taxon>Bacillati</taxon>
        <taxon>Bacillota</taxon>
        <taxon>Clostridia</taxon>
        <taxon>Lachnospirales</taxon>
        <taxon>Lachnospiraceae</taxon>
        <taxon>Dorea</taxon>
    </lineage>
</organism>
<dbReference type="EMBL" id="QRWH01000006">
    <property type="protein sequence ID" value="RGT09017.1"/>
    <property type="molecule type" value="Genomic_DNA"/>
</dbReference>
<reference evidence="7 8" key="1">
    <citation type="submission" date="2018-08" db="EMBL/GenBank/DDBJ databases">
        <title>A genome reference for cultivated species of the human gut microbiota.</title>
        <authorList>
            <person name="Zou Y."/>
            <person name="Xue W."/>
            <person name="Luo G."/>
        </authorList>
    </citation>
    <scope>NUCLEOTIDE SEQUENCE [LARGE SCALE GENOMIC DNA]</scope>
    <source>
        <strain evidence="7 8">AF19-4AC</strain>
    </source>
</reference>
<dbReference type="Proteomes" id="UP000283630">
    <property type="component" value="Unassembled WGS sequence"/>
</dbReference>
<evidence type="ECO:0000313" key="8">
    <source>
        <dbReference type="Proteomes" id="UP000283630"/>
    </source>
</evidence>
<evidence type="ECO:0000256" key="2">
    <source>
        <dbReference type="ARBA" id="ARBA00022729"/>
    </source>
</evidence>
<evidence type="ECO:0000313" key="7">
    <source>
        <dbReference type="EMBL" id="RGT09017.1"/>
    </source>
</evidence>
<evidence type="ECO:0000256" key="3">
    <source>
        <dbReference type="ARBA" id="ARBA00023136"/>
    </source>
</evidence>
<dbReference type="Pfam" id="PF13416">
    <property type="entry name" value="SBP_bac_8"/>
    <property type="match status" value="1"/>
</dbReference>
<evidence type="ECO:0000256" key="1">
    <source>
        <dbReference type="ARBA" id="ARBA00022475"/>
    </source>
</evidence>
<dbReference type="CDD" id="cd13585">
    <property type="entry name" value="PBP2_TMBP_like"/>
    <property type="match status" value="1"/>
</dbReference>
<proteinExistence type="predicted"/>
<dbReference type="InterPro" id="IPR050490">
    <property type="entry name" value="Bact_solute-bd_prot1"/>
</dbReference>
<keyword evidence="4" id="KW-0564">Palmitate</keyword>
<feature type="signal peptide" evidence="6">
    <location>
        <begin position="1"/>
        <end position="20"/>
    </location>
</feature>
<name>A0A412MER5_9FIRM</name>
<dbReference type="InterPro" id="IPR006059">
    <property type="entry name" value="SBP"/>
</dbReference>
<dbReference type="PROSITE" id="PS51257">
    <property type="entry name" value="PROKAR_LIPOPROTEIN"/>
    <property type="match status" value="1"/>
</dbReference>
<dbReference type="AlphaFoldDB" id="A0A412MER5"/>
<evidence type="ECO:0000256" key="6">
    <source>
        <dbReference type="SAM" id="SignalP"/>
    </source>
</evidence>
<dbReference type="RefSeq" id="WP_118145401.1">
    <property type="nucleotide sequence ID" value="NZ_QRWH01000006.1"/>
</dbReference>
<keyword evidence="3" id="KW-0472">Membrane</keyword>
<protein>
    <submittedName>
        <fullName evidence="7">Sugar ABC transporter substrate-binding protein</fullName>
    </submittedName>
</protein>
<accession>A0A412MER5</accession>
<dbReference type="PANTHER" id="PTHR43649:SF33">
    <property type="entry name" value="POLYGALACTURONAN_RHAMNOGALACTURONAN-BINDING PROTEIN YTCQ"/>
    <property type="match status" value="1"/>
</dbReference>
<keyword evidence="5" id="KW-0449">Lipoprotein</keyword>